<dbReference type="CDD" id="cd06261">
    <property type="entry name" value="TM_PBP2"/>
    <property type="match status" value="1"/>
</dbReference>
<sequence length="432" mass="48064">MTAYLIRRLLLIPPTLIGMTLVVFLIIRFTPGGPMEQALLEARMKTDGQRGGAGRQQSSGLTPAQLLKLQEQYGHDKPFLIAYAAWLGAWPKEMNRSRADFPEGKTETEVKIPGTASVAKVKRTGDNRAEILPDKDLDLSSWRARIITPEQQKVEWEKANPGQKLDKPQPYVALIYQPKFAGVLEGNLGDSTRYSEPVWTMMKRRFPISLFYGIVSILLTYLVCIPLGVLKAIKHRTPTDTATSVLIFFGYAIPEFVLGVFLMVIFAARLRWFPLEGFVSANFSELGFFGKIYDLLHHAFLPLCCYMVGSFAGLTMLVKNNLLDQLASDYVRTAVAKGVEYKRAVIGHALRNSFIPVGATMGQALTVLVAGSFLVERIFDIDGFGLMGFNALLEKDYPIVMATVTVSGLLLMLGNVLSDMITARLDPRIRFE</sequence>
<dbReference type="AlphaFoldDB" id="A0A7W7YE79"/>
<dbReference type="GO" id="GO:0042884">
    <property type="term" value="P:microcin transport"/>
    <property type="evidence" value="ECO:0007669"/>
    <property type="project" value="TreeGrafter"/>
</dbReference>
<evidence type="ECO:0000256" key="7">
    <source>
        <dbReference type="RuleBase" id="RU363032"/>
    </source>
</evidence>
<gene>
    <name evidence="9" type="ORF">HNQ65_004166</name>
</gene>
<feature type="transmembrane region" description="Helical" evidence="7">
    <location>
        <begin position="353"/>
        <end position="379"/>
    </location>
</feature>
<keyword evidence="10" id="KW-1185">Reference proteome</keyword>
<dbReference type="EMBL" id="JACHIG010000010">
    <property type="protein sequence ID" value="MBB5034561.1"/>
    <property type="molecule type" value="Genomic_DNA"/>
</dbReference>
<dbReference type="Gene3D" id="1.10.3720.10">
    <property type="entry name" value="MetI-like"/>
    <property type="match status" value="1"/>
</dbReference>
<feature type="transmembrane region" description="Helical" evidence="7">
    <location>
        <begin position="299"/>
        <end position="318"/>
    </location>
</feature>
<feature type="domain" description="ABC transmembrane type-1" evidence="8">
    <location>
        <begin position="206"/>
        <end position="422"/>
    </location>
</feature>
<dbReference type="GO" id="GO:0005886">
    <property type="term" value="C:plasma membrane"/>
    <property type="evidence" value="ECO:0007669"/>
    <property type="project" value="UniProtKB-SubCell"/>
</dbReference>
<dbReference type="SUPFAM" id="SSF161098">
    <property type="entry name" value="MetI-like"/>
    <property type="match status" value="1"/>
</dbReference>
<reference evidence="9 10" key="1">
    <citation type="submission" date="2020-08" db="EMBL/GenBank/DDBJ databases">
        <title>Genomic Encyclopedia of Type Strains, Phase IV (KMG-IV): sequencing the most valuable type-strain genomes for metagenomic binning, comparative biology and taxonomic classification.</title>
        <authorList>
            <person name="Goeker M."/>
        </authorList>
    </citation>
    <scope>NUCLEOTIDE SEQUENCE [LARGE SCALE GENOMIC DNA]</scope>
    <source>
        <strain evidence="9 10">DSM 12252</strain>
    </source>
</reference>
<organism evidence="9 10">
    <name type="scientific">Prosthecobacter vanneervenii</name>
    <dbReference type="NCBI Taxonomy" id="48466"/>
    <lineage>
        <taxon>Bacteria</taxon>
        <taxon>Pseudomonadati</taxon>
        <taxon>Verrucomicrobiota</taxon>
        <taxon>Verrucomicrobiia</taxon>
        <taxon>Verrucomicrobiales</taxon>
        <taxon>Verrucomicrobiaceae</taxon>
        <taxon>Prosthecobacter</taxon>
    </lineage>
</organism>
<dbReference type="PROSITE" id="PS50928">
    <property type="entry name" value="ABC_TM1"/>
    <property type="match status" value="1"/>
</dbReference>
<evidence type="ECO:0000256" key="2">
    <source>
        <dbReference type="ARBA" id="ARBA00022448"/>
    </source>
</evidence>
<keyword evidence="4 7" id="KW-0812">Transmembrane</keyword>
<evidence type="ECO:0000256" key="3">
    <source>
        <dbReference type="ARBA" id="ARBA00022475"/>
    </source>
</evidence>
<evidence type="ECO:0000259" key="8">
    <source>
        <dbReference type="PROSITE" id="PS50928"/>
    </source>
</evidence>
<comment type="subcellular location">
    <subcellularLocation>
        <location evidence="1 7">Cell membrane</location>
        <topology evidence="1 7">Multi-pass membrane protein</topology>
    </subcellularLocation>
</comment>
<evidence type="ECO:0000256" key="4">
    <source>
        <dbReference type="ARBA" id="ARBA00022692"/>
    </source>
</evidence>
<dbReference type="InterPro" id="IPR000515">
    <property type="entry name" value="MetI-like"/>
</dbReference>
<dbReference type="PANTHER" id="PTHR30465">
    <property type="entry name" value="INNER MEMBRANE ABC TRANSPORTER"/>
    <property type="match status" value="1"/>
</dbReference>
<dbReference type="Proteomes" id="UP000590740">
    <property type="component" value="Unassembled WGS sequence"/>
</dbReference>
<keyword evidence="2 7" id="KW-0813">Transport</keyword>
<feature type="transmembrane region" description="Helical" evidence="7">
    <location>
        <begin position="399"/>
        <end position="418"/>
    </location>
</feature>
<proteinExistence type="inferred from homology"/>
<dbReference type="RefSeq" id="WP_184342486.1">
    <property type="nucleotide sequence ID" value="NZ_JACHIG010000010.1"/>
</dbReference>
<dbReference type="PANTHER" id="PTHR30465:SF66">
    <property type="entry name" value="INNER MEMBRANE ABC TRANSPORTER PERMEASE PROTEIN YEJB"/>
    <property type="match status" value="1"/>
</dbReference>
<name>A0A7W7YE79_9BACT</name>
<keyword evidence="3" id="KW-1003">Cell membrane</keyword>
<feature type="transmembrane region" description="Helical" evidence="7">
    <location>
        <begin position="6"/>
        <end position="27"/>
    </location>
</feature>
<evidence type="ECO:0000256" key="6">
    <source>
        <dbReference type="ARBA" id="ARBA00023136"/>
    </source>
</evidence>
<protein>
    <submittedName>
        <fullName evidence="9">Microcin C transport system permease protein</fullName>
    </submittedName>
</protein>
<comment type="similarity">
    <text evidence="7">Belongs to the binding-protein-dependent transport system permease family.</text>
</comment>
<keyword evidence="5 7" id="KW-1133">Transmembrane helix</keyword>
<evidence type="ECO:0000256" key="1">
    <source>
        <dbReference type="ARBA" id="ARBA00004651"/>
    </source>
</evidence>
<keyword evidence="6 7" id="KW-0472">Membrane</keyword>
<feature type="transmembrane region" description="Helical" evidence="7">
    <location>
        <begin position="245"/>
        <end position="268"/>
    </location>
</feature>
<evidence type="ECO:0000313" key="10">
    <source>
        <dbReference type="Proteomes" id="UP000590740"/>
    </source>
</evidence>
<comment type="caution">
    <text evidence="9">The sequence shown here is derived from an EMBL/GenBank/DDBJ whole genome shotgun (WGS) entry which is preliminary data.</text>
</comment>
<evidence type="ECO:0000313" key="9">
    <source>
        <dbReference type="EMBL" id="MBB5034561.1"/>
    </source>
</evidence>
<dbReference type="Pfam" id="PF00528">
    <property type="entry name" value="BPD_transp_1"/>
    <property type="match status" value="1"/>
</dbReference>
<feature type="transmembrane region" description="Helical" evidence="7">
    <location>
        <begin position="210"/>
        <end position="233"/>
    </location>
</feature>
<evidence type="ECO:0000256" key="5">
    <source>
        <dbReference type="ARBA" id="ARBA00022989"/>
    </source>
</evidence>
<accession>A0A7W7YE79</accession>
<dbReference type="GO" id="GO:0055085">
    <property type="term" value="P:transmembrane transport"/>
    <property type="evidence" value="ECO:0007669"/>
    <property type="project" value="InterPro"/>
</dbReference>
<dbReference type="InterPro" id="IPR035906">
    <property type="entry name" value="MetI-like_sf"/>
</dbReference>